<evidence type="ECO:0000256" key="2">
    <source>
        <dbReference type="ARBA" id="ARBA00022723"/>
    </source>
</evidence>
<keyword evidence="3 4" id="KW-0732">Signal</keyword>
<feature type="signal peptide" evidence="4">
    <location>
        <begin position="1"/>
        <end position="22"/>
    </location>
</feature>
<dbReference type="InterPro" id="IPR050682">
    <property type="entry name" value="ModA/WtpA"/>
</dbReference>
<dbReference type="EMBL" id="BAAAYV010000006">
    <property type="protein sequence ID" value="GAA3657738.1"/>
    <property type="molecule type" value="Genomic_DNA"/>
</dbReference>
<dbReference type="RefSeq" id="WP_221857929.1">
    <property type="nucleotide sequence ID" value="NZ_BAAAYV010000006.1"/>
</dbReference>
<evidence type="ECO:0000256" key="1">
    <source>
        <dbReference type="ARBA" id="ARBA00009175"/>
    </source>
</evidence>
<dbReference type="PANTHER" id="PTHR30632">
    <property type="entry name" value="MOLYBDATE-BINDING PERIPLASMIC PROTEIN"/>
    <property type="match status" value="1"/>
</dbReference>
<dbReference type="Pfam" id="PF13531">
    <property type="entry name" value="SBP_bac_11"/>
    <property type="match status" value="1"/>
</dbReference>
<dbReference type="Gene3D" id="3.40.190.10">
    <property type="entry name" value="Periplasmic binding protein-like II"/>
    <property type="match status" value="2"/>
</dbReference>
<dbReference type="InterPro" id="IPR005950">
    <property type="entry name" value="ModA"/>
</dbReference>
<sequence length="265" mass="26457">MKRVHGSVIVAALAAIALSGCAAGDGGTAASETPASEAPSEPRTLTVAAAASLQNAFTEIGGLFEAEHDGVTVEFTFAGSSSLVTQLSEGAPGDVFASADEANMDKAVEAGLVEGDAAVFARNTLEIVTPPDNPARIETLADIAGEDVDLVVCAAQVPCGAATATVAEDAGLTLNPVSEEQSVTDVLGRVTSGEADAGLVYVTDAEAAGDAVHRVAFDEAADVVNDYPIAALGAAEDAELAADFVSFVTGDEGQAVLAEYGFLAP</sequence>
<feature type="chain" id="PRO_5047321427" evidence="4">
    <location>
        <begin position="23"/>
        <end position="265"/>
    </location>
</feature>
<organism evidence="5 6">
    <name type="scientific">Microbacterium marinilacus</name>
    <dbReference type="NCBI Taxonomy" id="415209"/>
    <lineage>
        <taxon>Bacteria</taxon>
        <taxon>Bacillati</taxon>
        <taxon>Actinomycetota</taxon>
        <taxon>Actinomycetes</taxon>
        <taxon>Micrococcales</taxon>
        <taxon>Microbacteriaceae</taxon>
        <taxon>Microbacterium</taxon>
    </lineage>
</organism>
<name>A0ABP7BDW3_9MICO</name>
<dbReference type="PROSITE" id="PS51257">
    <property type="entry name" value="PROKAR_LIPOPROTEIN"/>
    <property type="match status" value="1"/>
</dbReference>
<dbReference type="PANTHER" id="PTHR30632:SF0">
    <property type="entry name" value="SULFATE-BINDING PROTEIN"/>
    <property type="match status" value="1"/>
</dbReference>
<keyword evidence="6" id="KW-1185">Reference proteome</keyword>
<evidence type="ECO:0000313" key="6">
    <source>
        <dbReference type="Proteomes" id="UP001410795"/>
    </source>
</evidence>
<reference evidence="6" key="1">
    <citation type="journal article" date="2019" name="Int. J. Syst. Evol. Microbiol.">
        <title>The Global Catalogue of Microorganisms (GCM) 10K type strain sequencing project: providing services to taxonomists for standard genome sequencing and annotation.</title>
        <authorList>
            <consortium name="The Broad Institute Genomics Platform"/>
            <consortium name="The Broad Institute Genome Sequencing Center for Infectious Disease"/>
            <person name="Wu L."/>
            <person name="Ma J."/>
        </authorList>
    </citation>
    <scope>NUCLEOTIDE SEQUENCE [LARGE SCALE GENOMIC DNA]</scope>
    <source>
        <strain evidence="6">JCM 16546</strain>
    </source>
</reference>
<protein>
    <submittedName>
        <fullName evidence="5">Molybdate ABC transporter substrate-binding protein</fullName>
    </submittedName>
</protein>
<proteinExistence type="inferred from homology"/>
<dbReference type="PIRSF" id="PIRSF004846">
    <property type="entry name" value="ModA"/>
    <property type="match status" value="1"/>
</dbReference>
<comment type="caution">
    <text evidence="5">The sequence shown here is derived from an EMBL/GenBank/DDBJ whole genome shotgun (WGS) entry which is preliminary data.</text>
</comment>
<evidence type="ECO:0000256" key="4">
    <source>
        <dbReference type="SAM" id="SignalP"/>
    </source>
</evidence>
<dbReference type="Proteomes" id="UP001410795">
    <property type="component" value="Unassembled WGS sequence"/>
</dbReference>
<comment type="similarity">
    <text evidence="1">Belongs to the bacterial solute-binding protein ModA family.</text>
</comment>
<gene>
    <name evidence="5" type="primary">modA</name>
    <name evidence="5" type="ORF">GCM10022202_17650</name>
</gene>
<evidence type="ECO:0000256" key="3">
    <source>
        <dbReference type="ARBA" id="ARBA00022729"/>
    </source>
</evidence>
<accession>A0ABP7BDW3</accession>
<dbReference type="NCBIfam" id="TIGR01256">
    <property type="entry name" value="modA"/>
    <property type="match status" value="1"/>
</dbReference>
<dbReference type="SUPFAM" id="SSF53850">
    <property type="entry name" value="Periplasmic binding protein-like II"/>
    <property type="match status" value="1"/>
</dbReference>
<evidence type="ECO:0000313" key="5">
    <source>
        <dbReference type="EMBL" id="GAA3657738.1"/>
    </source>
</evidence>
<keyword evidence="2" id="KW-0479">Metal-binding</keyword>